<feature type="transmembrane region" description="Helical" evidence="1">
    <location>
        <begin position="18"/>
        <end position="38"/>
    </location>
</feature>
<protein>
    <recommendedName>
        <fullName evidence="4">DUF3311 family protein</fullName>
    </recommendedName>
</protein>
<keyword evidence="1" id="KW-0472">Membrane</keyword>
<organism evidence="2 3">
    <name type="scientific">Halobacterium salinarum (strain ATCC 33171 / DSM 3754 / JCM 8978 / NBRC 102687 / NCIMB 764 / 91-R6)</name>
    <dbReference type="NCBI Taxonomy" id="2597657"/>
    <lineage>
        <taxon>Archaea</taxon>
        <taxon>Methanobacteriati</taxon>
        <taxon>Methanobacteriota</taxon>
        <taxon>Stenosarchaea group</taxon>
        <taxon>Halobacteria</taxon>
        <taxon>Halobacteriales</taxon>
        <taxon>Halobacteriaceae</taxon>
        <taxon>Halobacterium</taxon>
    </lineage>
</organism>
<reference evidence="2 3" key="1">
    <citation type="submission" date="2019-07" db="EMBL/GenBank/DDBJ databases">
        <title>Genomic Encyclopedia of Archaeal and Bacterial Type Strains, Phase II (KMG-II): from individual species to whole genera.</title>
        <authorList>
            <person name="Goeker M."/>
        </authorList>
    </citation>
    <scope>NUCLEOTIDE SEQUENCE [LARGE SCALE GENOMIC DNA]</scope>
    <source>
        <strain evidence="2 3">DSM 3754</strain>
    </source>
</reference>
<dbReference type="AlphaFoldDB" id="A0A663ADH3"/>
<proteinExistence type="predicted"/>
<name>A0A663ADH3_HALS9</name>
<keyword evidence="1" id="KW-1133">Transmembrane helix</keyword>
<evidence type="ECO:0008006" key="4">
    <source>
        <dbReference type="Google" id="ProtNLM"/>
    </source>
</evidence>
<keyword evidence="1" id="KW-0812">Transmembrane</keyword>
<dbReference type="Proteomes" id="UP000323075">
    <property type="component" value="Unassembled WGS sequence"/>
</dbReference>
<accession>A0A663ADH3</accession>
<evidence type="ECO:0000313" key="2">
    <source>
        <dbReference type="EMBL" id="TYO81744.1"/>
    </source>
</evidence>
<dbReference type="EMBL" id="VRYN01000001">
    <property type="protein sequence ID" value="TYO81744.1"/>
    <property type="molecule type" value="Genomic_DNA"/>
</dbReference>
<evidence type="ECO:0000256" key="1">
    <source>
        <dbReference type="SAM" id="Phobius"/>
    </source>
</evidence>
<sequence>MINPGWDAYHDSMRTWRALGWGGCFVVLLGLAVPWFLWRSDTLVAGLPVWLWWHIAWMGVTALAFGAFARRDWGLFVTGERQ</sequence>
<evidence type="ECO:0000313" key="3">
    <source>
        <dbReference type="Proteomes" id="UP000323075"/>
    </source>
</evidence>
<dbReference type="Pfam" id="PF11755">
    <property type="entry name" value="DUF3311"/>
    <property type="match status" value="1"/>
</dbReference>
<gene>
    <name evidence="2" type="ORF">APQ99_00254</name>
</gene>
<comment type="caution">
    <text evidence="2">The sequence shown here is derived from an EMBL/GenBank/DDBJ whole genome shotgun (WGS) entry which is preliminary data.</text>
</comment>
<feature type="transmembrane region" description="Helical" evidence="1">
    <location>
        <begin position="50"/>
        <end position="69"/>
    </location>
</feature>
<dbReference type="InterPro" id="IPR021741">
    <property type="entry name" value="DUF3311"/>
</dbReference>